<accession>A0A1R3HMZ8</accession>
<keyword evidence="2" id="KW-1185">Reference proteome</keyword>
<dbReference type="GO" id="GO:0004672">
    <property type="term" value="F:protein kinase activity"/>
    <property type="evidence" value="ECO:0007669"/>
    <property type="project" value="InterPro"/>
</dbReference>
<comment type="caution">
    <text evidence="1">The sequence shown here is derived from an EMBL/GenBank/DDBJ whole genome shotgun (WGS) entry which is preliminary data.</text>
</comment>
<dbReference type="PROSITE" id="PS00108">
    <property type="entry name" value="PROTEIN_KINASE_ST"/>
    <property type="match status" value="1"/>
</dbReference>
<dbReference type="Gramene" id="OMO71694">
    <property type="protein sequence ID" value="OMO71694"/>
    <property type="gene ID" value="CCACVL1_18102"/>
</dbReference>
<evidence type="ECO:0008006" key="3">
    <source>
        <dbReference type="Google" id="ProtNLM"/>
    </source>
</evidence>
<dbReference type="PANTHER" id="PTHR33735">
    <property type="entry name" value="EXPRESSED PROTEIN"/>
    <property type="match status" value="1"/>
</dbReference>
<reference evidence="1 2" key="1">
    <citation type="submission" date="2013-09" db="EMBL/GenBank/DDBJ databases">
        <title>Corchorus capsularis genome sequencing.</title>
        <authorList>
            <person name="Alam M."/>
            <person name="Haque M.S."/>
            <person name="Islam M.S."/>
            <person name="Emdad E.M."/>
            <person name="Islam M.M."/>
            <person name="Ahmed B."/>
            <person name="Halim A."/>
            <person name="Hossen Q.M.M."/>
            <person name="Hossain M.Z."/>
            <person name="Ahmed R."/>
            <person name="Khan M.M."/>
            <person name="Islam R."/>
            <person name="Rashid M.M."/>
            <person name="Khan S.A."/>
            <person name="Rahman M.S."/>
            <person name="Alam M."/>
        </authorList>
    </citation>
    <scope>NUCLEOTIDE SEQUENCE [LARGE SCALE GENOMIC DNA]</scope>
    <source>
        <strain evidence="2">cv. CVL-1</strain>
        <tissue evidence="1">Whole seedling</tissue>
    </source>
</reference>
<dbReference type="EMBL" id="AWWV01011558">
    <property type="protein sequence ID" value="OMO71694.1"/>
    <property type="molecule type" value="Genomic_DNA"/>
</dbReference>
<gene>
    <name evidence="1" type="ORF">CCACVL1_18102</name>
</gene>
<dbReference type="Proteomes" id="UP000188268">
    <property type="component" value="Unassembled WGS sequence"/>
</dbReference>
<dbReference type="OrthoDB" id="783687at2759"/>
<dbReference type="InterPro" id="IPR008271">
    <property type="entry name" value="Ser/Thr_kinase_AS"/>
</dbReference>
<dbReference type="Gene3D" id="1.10.510.10">
    <property type="entry name" value="Transferase(Phosphotransferase) domain 1"/>
    <property type="match status" value="1"/>
</dbReference>
<protein>
    <recommendedName>
        <fullName evidence="3">Protein kinase domain-containing protein</fullName>
    </recommendedName>
</protein>
<name>A0A1R3HMZ8_COCAP</name>
<sequence length="324" mass="36046">MIVEEVETVPEIVEKVATVAKKVSAQVAENLPDDSKLKKAAMVVEHVSEISTQDAHATTEFIHWKIIFKGYFCGKWYLLSSVLLVFLLMSDLHYPIDWNSSFLEVVFAAEEESQSYNLGWSLDAVGDSDSGGSASWPSMSWCYHAHCYVERDVPTDVYRSLDVVWDSEVAEDATVSLAPFASGITLPSNWEDAERWICSPVLGYGVCKNANNQFQWRPKSISGLIVPPGIAFYSYGAKYFTNLYGANQPTLSWKQRDHICIGVVLGLHYLHTGATQGIIHRDVKTTNFLLDDSLCCPCMQILKGRVSTAVKGCFKYLDPNTSGC</sequence>
<dbReference type="SUPFAM" id="SSF56112">
    <property type="entry name" value="Protein kinase-like (PK-like)"/>
    <property type="match status" value="1"/>
</dbReference>
<evidence type="ECO:0000313" key="2">
    <source>
        <dbReference type="Proteomes" id="UP000188268"/>
    </source>
</evidence>
<proteinExistence type="predicted"/>
<dbReference type="AlphaFoldDB" id="A0A1R3HMZ8"/>
<organism evidence="1 2">
    <name type="scientific">Corchorus capsularis</name>
    <name type="common">Jute</name>
    <dbReference type="NCBI Taxonomy" id="210143"/>
    <lineage>
        <taxon>Eukaryota</taxon>
        <taxon>Viridiplantae</taxon>
        <taxon>Streptophyta</taxon>
        <taxon>Embryophyta</taxon>
        <taxon>Tracheophyta</taxon>
        <taxon>Spermatophyta</taxon>
        <taxon>Magnoliopsida</taxon>
        <taxon>eudicotyledons</taxon>
        <taxon>Gunneridae</taxon>
        <taxon>Pentapetalae</taxon>
        <taxon>rosids</taxon>
        <taxon>malvids</taxon>
        <taxon>Malvales</taxon>
        <taxon>Malvaceae</taxon>
        <taxon>Grewioideae</taxon>
        <taxon>Apeibeae</taxon>
        <taxon>Corchorus</taxon>
    </lineage>
</organism>
<evidence type="ECO:0000313" key="1">
    <source>
        <dbReference type="EMBL" id="OMO71694.1"/>
    </source>
</evidence>
<dbReference type="InterPro" id="IPR011009">
    <property type="entry name" value="Kinase-like_dom_sf"/>
</dbReference>
<dbReference type="STRING" id="210143.A0A1R3HMZ8"/>
<dbReference type="PANTHER" id="PTHR33735:SF10">
    <property type="entry name" value="EXPRESSED PROTEIN"/>
    <property type="match status" value="1"/>
</dbReference>